<dbReference type="Pfam" id="PF23500">
    <property type="entry name" value="DUF7133"/>
    <property type="match status" value="1"/>
</dbReference>
<dbReference type="SUPFAM" id="SSF50952">
    <property type="entry name" value="Soluble quinoprotein glucose dehydrogenase"/>
    <property type="match status" value="1"/>
</dbReference>
<evidence type="ECO:0000313" key="3">
    <source>
        <dbReference type="EMBL" id="CAG5002055.1"/>
    </source>
</evidence>
<dbReference type="PANTHER" id="PTHR33546:SF1">
    <property type="entry name" value="LARGE, MULTIFUNCTIONAL SECRETED PROTEIN"/>
    <property type="match status" value="1"/>
</dbReference>
<evidence type="ECO:0000256" key="1">
    <source>
        <dbReference type="ARBA" id="ARBA00022729"/>
    </source>
</evidence>
<dbReference type="PANTHER" id="PTHR33546">
    <property type="entry name" value="LARGE, MULTIFUNCTIONAL SECRETED PROTEIN-RELATED"/>
    <property type="match status" value="1"/>
</dbReference>
<comment type="caution">
    <text evidence="3">The sequence shown here is derived from an EMBL/GenBank/DDBJ whole genome shotgun (WGS) entry which is preliminary data.</text>
</comment>
<dbReference type="Gene3D" id="2.60.40.1220">
    <property type="match status" value="1"/>
</dbReference>
<reference evidence="3" key="1">
    <citation type="submission" date="2021-04" db="EMBL/GenBank/DDBJ databases">
        <authorList>
            <person name="Rodrigo-Torres L."/>
            <person name="Arahal R. D."/>
            <person name="Lucena T."/>
        </authorList>
    </citation>
    <scope>NUCLEOTIDE SEQUENCE</scope>
    <source>
        <strain evidence="3">CECT 9275</strain>
    </source>
</reference>
<organism evidence="3 4">
    <name type="scientific">Dyadobacter helix</name>
    <dbReference type="NCBI Taxonomy" id="2822344"/>
    <lineage>
        <taxon>Bacteria</taxon>
        <taxon>Pseudomonadati</taxon>
        <taxon>Bacteroidota</taxon>
        <taxon>Cytophagia</taxon>
        <taxon>Cytophagales</taxon>
        <taxon>Spirosomataceae</taxon>
        <taxon>Dyadobacter</taxon>
    </lineage>
</organism>
<dbReference type="InterPro" id="IPR014755">
    <property type="entry name" value="Cu-Rt/internalin_Ig-like"/>
</dbReference>
<sequence>MRAFITIIFISCILSFLGHHQVTGQTVLQNSYQIENITTPDGLFPETGAIDFLPDGRLIACFLRGEVMIYNTRDKTWKLFAEGLHEPLGISVISNSEILVIQRPELTRLKDTDGDGQADLYETVNDDFGISGNYHEYNYGPLKDSKGNYFLGLNTGSYAGRVMKEYRGKRDTIGHAYKGQMFSPVSYRGWIMQLTSKGQLIPYASGLRSPNGLALDASDNLFVTDNQGDWVGTSPLYHIQKGRFYGHPASLVWEKNWAKGDPIQLPVEELDKLRTKASVLFPHNIIANSATQPIFDYTKGKFGPFSGQMFVGDMNTGRLVRVLLEKINGEFQGACLPFLDAQGLHKGNNRLAFAPDGSLWIGQAEHGWAGDKGIQRIVFTGKNPADILSMNLTETGFDISFTKKMDQASVSDSANYHFRQYYYEYHAKYGSDQFGLKNVPVSDIKVSADGLRVSISLASLTPGFVYELKLGDIKAADGDPLASKVICYTLNNLKK</sequence>
<keyword evidence="1" id="KW-0732">Signal</keyword>
<keyword evidence="4" id="KW-1185">Reference proteome</keyword>
<feature type="domain" description="DUF7133" evidence="2">
    <location>
        <begin position="78"/>
        <end position="249"/>
    </location>
</feature>
<dbReference type="Gene3D" id="2.120.10.30">
    <property type="entry name" value="TolB, C-terminal domain"/>
    <property type="match status" value="1"/>
</dbReference>
<dbReference type="InterPro" id="IPR011041">
    <property type="entry name" value="Quinoprot_gluc/sorb_DH_b-prop"/>
</dbReference>
<dbReference type="RefSeq" id="WP_215239364.1">
    <property type="nucleotide sequence ID" value="NZ_CAJRAF010000002.1"/>
</dbReference>
<evidence type="ECO:0000259" key="2">
    <source>
        <dbReference type="Pfam" id="PF23500"/>
    </source>
</evidence>
<name>A0A916NCH3_9BACT</name>
<gene>
    <name evidence="3" type="ORF">DYBT9275_02796</name>
</gene>
<dbReference type="EMBL" id="CAJRAF010000002">
    <property type="protein sequence ID" value="CAG5002055.1"/>
    <property type="molecule type" value="Genomic_DNA"/>
</dbReference>
<protein>
    <recommendedName>
        <fullName evidence="2">DUF7133 domain-containing protein</fullName>
    </recommendedName>
</protein>
<dbReference type="Proteomes" id="UP000680038">
    <property type="component" value="Unassembled WGS sequence"/>
</dbReference>
<accession>A0A916NCH3</accession>
<evidence type="ECO:0000313" key="4">
    <source>
        <dbReference type="Proteomes" id="UP000680038"/>
    </source>
</evidence>
<dbReference type="InterPro" id="IPR055557">
    <property type="entry name" value="DUF7133"/>
</dbReference>
<proteinExistence type="predicted"/>
<dbReference type="AlphaFoldDB" id="A0A916NCH3"/>
<dbReference type="InterPro" id="IPR011042">
    <property type="entry name" value="6-blade_b-propeller_TolB-like"/>
</dbReference>